<dbReference type="PRINTS" id="PR01177">
    <property type="entry name" value="GABAB1RECPTR"/>
</dbReference>
<dbReference type="GO" id="GO:0038039">
    <property type="term" value="C:G protein-coupled receptor heterodimeric complex"/>
    <property type="evidence" value="ECO:0007669"/>
    <property type="project" value="TreeGrafter"/>
</dbReference>
<organism evidence="7 8">
    <name type="scientific">Stichopus japonicus</name>
    <name type="common">Sea cucumber</name>
    <dbReference type="NCBI Taxonomy" id="307972"/>
    <lineage>
        <taxon>Eukaryota</taxon>
        <taxon>Metazoa</taxon>
        <taxon>Echinodermata</taxon>
        <taxon>Eleutherozoa</taxon>
        <taxon>Echinozoa</taxon>
        <taxon>Holothuroidea</taxon>
        <taxon>Aspidochirotacea</taxon>
        <taxon>Aspidochirotida</taxon>
        <taxon>Stichopodidae</taxon>
        <taxon>Apostichopus</taxon>
    </lineage>
</organism>
<dbReference type="STRING" id="307972.A0A2G8L3Q1"/>
<dbReference type="Proteomes" id="UP000230750">
    <property type="component" value="Unassembled WGS sequence"/>
</dbReference>
<accession>A0A2G8L3Q1</accession>
<evidence type="ECO:0000313" key="8">
    <source>
        <dbReference type="Proteomes" id="UP000230750"/>
    </source>
</evidence>
<evidence type="ECO:0000256" key="5">
    <source>
        <dbReference type="SAM" id="MobiDB-lite"/>
    </source>
</evidence>
<keyword evidence="8" id="KW-1185">Reference proteome</keyword>
<sequence>MELWVLGIITAPVTLIIKDQANAVFGFSSLTIIFCSAITLALIFVPKILEIQQNPRGTYNKSIRGQTTPSREDEQKHTKLAAENEEIKKQLKQREDRIRNLTELIAEHSKSLPKQANNFVQAQPCKARTNLNGPSVRLAPPAISVTEDSAYVSMAAPSTALVPQLKSVNITRATGISEDELSETYI</sequence>
<keyword evidence="3" id="KW-0325">Glycoprotein</keyword>
<dbReference type="GO" id="GO:0004965">
    <property type="term" value="F:G protein-coupled GABA receptor activity"/>
    <property type="evidence" value="ECO:0007669"/>
    <property type="project" value="InterPro"/>
</dbReference>
<feature type="region of interest" description="Disordered" evidence="5">
    <location>
        <begin position="58"/>
        <end position="78"/>
    </location>
</feature>
<keyword evidence="4" id="KW-0807">Transducer</keyword>
<dbReference type="EMBL" id="MRZV01000231">
    <property type="protein sequence ID" value="PIK54894.1"/>
    <property type="molecule type" value="Genomic_DNA"/>
</dbReference>
<comment type="caution">
    <text evidence="7">The sequence shown here is derived from an EMBL/GenBank/DDBJ whole genome shotgun (WGS) entry which is preliminary data.</text>
</comment>
<dbReference type="PANTHER" id="PTHR10519:SF77">
    <property type="entry name" value="GAMMA-AMINOBUTYRIC ACID TYPE B RECEPTOR SUBUNIT 1"/>
    <property type="match status" value="1"/>
</dbReference>
<protein>
    <submittedName>
        <fullName evidence="7">Putative gamma-aminobutyric acid type B receptor subunit 1</fullName>
    </submittedName>
</protein>
<dbReference type="OrthoDB" id="17569at2759"/>
<evidence type="ECO:0000256" key="1">
    <source>
        <dbReference type="ARBA" id="ARBA00023040"/>
    </source>
</evidence>
<dbReference type="AlphaFoldDB" id="A0A2G8L3Q1"/>
<evidence type="ECO:0000256" key="4">
    <source>
        <dbReference type="ARBA" id="ARBA00023224"/>
    </source>
</evidence>
<reference evidence="7 8" key="1">
    <citation type="journal article" date="2017" name="PLoS Biol.">
        <title>The sea cucumber genome provides insights into morphological evolution and visceral regeneration.</title>
        <authorList>
            <person name="Zhang X."/>
            <person name="Sun L."/>
            <person name="Yuan J."/>
            <person name="Sun Y."/>
            <person name="Gao Y."/>
            <person name="Zhang L."/>
            <person name="Li S."/>
            <person name="Dai H."/>
            <person name="Hamel J.F."/>
            <person name="Liu C."/>
            <person name="Yu Y."/>
            <person name="Liu S."/>
            <person name="Lin W."/>
            <person name="Guo K."/>
            <person name="Jin S."/>
            <person name="Xu P."/>
            <person name="Storey K.B."/>
            <person name="Huan P."/>
            <person name="Zhang T."/>
            <person name="Zhou Y."/>
            <person name="Zhang J."/>
            <person name="Lin C."/>
            <person name="Li X."/>
            <person name="Xing L."/>
            <person name="Huo D."/>
            <person name="Sun M."/>
            <person name="Wang L."/>
            <person name="Mercier A."/>
            <person name="Li F."/>
            <person name="Yang H."/>
            <person name="Xiang J."/>
        </authorList>
    </citation>
    <scope>NUCLEOTIDE SEQUENCE [LARGE SCALE GENOMIC DNA]</scope>
    <source>
        <strain evidence="7">Shaxun</strain>
        <tissue evidence="7">Muscle</tissue>
    </source>
</reference>
<keyword evidence="1" id="KW-0297">G-protein coupled receptor</keyword>
<dbReference type="GO" id="GO:0007214">
    <property type="term" value="P:gamma-aminobutyric acid signaling pathway"/>
    <property type="evidence" value="ECO:0007669"/>
    <property type="project" value="TreeGrafter"/>
</dbReference>
<feature type="compositionally biased region" description="Polar residues" evidence="5">
    <location>
        <begin position="58"/>
        <end position="69"/>
    </location>
</feature>
<gene>
    <name evidence="7" type="ORF">BSL78_08231</name>
</gene>
<keyword evidence="6" id="KW-0472">Membrane</keyword>
<dbReference type="PANTHER" id="PTHR10519">
    <property type="entry name" value="GABA-B RECEPTOR"/>
    <property type="match status" value="1"/>
</dbReference>
<proteinExistence type="predicted"/>
<keyword evidence="2 7" id="KW-0675">Receptor</keyword>
<keyword evidence="6" id="KW-1133">Transmembrane helix</keyword>
<feature type="transmembrane region" description="Helical" evidence="6">
    <location>
        <begin position="23"/>
        <end position="45"/>
    </location>
</feature>
<evidence type="ECO:0000256" key="2">
    <source>
        <dbReference type="ARBA" id="ARBA00023170"/>
    </source>
</evidence>
<evidence type="ECO:0000256" key="3">
    <source>
        <dbReference type="ARBA" id="ARBA00023180"/>
    </source>
</evidence>
<name>A0A2G8L3Q1_STIJA</name>
<evidence type="ECO:0000256" key="6">
    <source>
        <dbReference type="SAM" id="Phobius"/>
    </source>
</evidence>
<dbReference type="InterPro" id="IPR002455">
    <property type="entry name" value="GPCR3_GABA-B"/>
</dbReference>
<keyword evidence="6" id="KW-0812">Transmembrane</keyword>
<evidence type="ECO:0000313" key="7">
    <source>
        <dbReference type="EMBL" id="PIK54894.1"/>
    </source>
</evidence>